<feature type="transmembrane region" description="Helical" evidence="2">
    <location>
        <begin position="137"/>
        <end position="160"/>
    </location>
</feature>
<dbReference type="EMBL" id="JAPFFM010000002">
    <property type="protein sequence ID" value="KAJ6772783.1"/>
    <property type="molecule type" value="Genomic_DNA"/>
</dbReference>
<evidence type="ECO:0000256" key="1">
    <source>
        <dbReference type="PROSITE-ProRule" id="PRU00175"/>
    </source>
</evidence>
<evidence type="ECO:0000256" key="2">
    <source>
        <dbReference type="SAM" id="Phobius"/>
    </source>
</evidence>
<accession>A0A9Q1AIU3</accession>
<dbReference type="GO" id="GO:0008270">
    <property type="term" value="F:zinc ion binding"/>
    <property type="evidence" value="ECO:0007669"/>
    <property type="project" value="UniProtKB-KW"/>
</dbReference>
<dbReference type="PANTHER" id="PTHR45676">
    <property type="entry name" value="RING-H2 FINGER PROTEIN ATL51-RELATED"/>
    <property type="match status" value="1"/>
</dbReference>
<feature type="domain" description="RING-type" evidence="3">
    <location>
        <begin position="252"/>
        <end position="294"/>
    </location>
</feature>
<evidence type="ECO:0000313" key="4">
    <source>
        <dbReference type="EMBL" id="KAJ6772783.1"/>
    </source>
</evidence>
<dbReference type="GO" id="GO:0016567">
    <property type="term" value="P:protein ubiquitination"/>
    <property type="evidence" value="ECO:0007669"/>
    <property type="project" value="TreeGrafter"/>
</dbReference>
<comment type="caution">
    <text evidence="4">The sequence shown here is derived from an EMBL/GenBank/DDBJ whole genome shotgun (WGS) entry which is preliminary data.</text>
</comment>
<sequence length="324" mass="35976">MSKEDEDSSCTIAVVLLGIGSAALVITIYHCTAMRRFRARATQQLPRQYGIETMGTQSSVESSMAQLIPAIKFQKGTGFVGGDGTCAICLSEFEEGEKLRILPECLHSYHVECIDMWLHSHTNCPMCRTDATPSPAVYLRISASGVHYNIVLGTLFEGMLSDDVVHSWAWANATVQDYPRLLQGIIIYHFILVLWYSRSRDQLTQDQILPQDSITGVQDLPGSFQNSIASLIPTCKYTDDIALVSKSEDVACAVCLNEFRDGEEVKVLPECLHTFHVSCIDMWLFSHSNCPLCRTDMGVSSPAYHQSESHTFQLPDSGEPQRAI</sequence>
<feature type="transmembrane region" description="Helical" evidence="2">
    <location>
        <begin position="12"/>
        <end position="31"/>
    </location>
</feature>
<evidence type="ECO:0000259" key="3">
    <source>
        <dbReference type="PROSITE" id="PS50089"/>
    </source>
</evidence>
<dbReference type="CDD" id="cd16461">
    <property type="entry name" value="RING-H2_EL5-like"/>
    <property type="match status" value="2"/>
</dbReference>
<dbReference type="InterPro" id="IPR001841">
    <property type="entry name" value="Znf_RING"/>
</dbReference>
<proteinExistence type="predicted"/>
<dbReference type="SUPFAM" id="SSF57850">
    <property type="entry name" value="RING/U-box"/>
    <property type="match status" value="2"/>
</dbReference>
<dbReference type="Gene3D" id="3.30.40.10">
    <property type="entry name" value="Zinc/RING finger domain, C3HC4 (zinc finger)"/>
    <property type="match status" value="2"/>
</dbReference>
<keyword evidence="1" id="KW-0862">Zinc</keyword>
<keyword evidence="2" id="KW-1133">Transmembrane helix</keyword>
<organism evidence="4 5">
    <name type="scientific">Salix koriyanagi</name>
    <dbReference type="NCBI Taxonomy" id="2511006"/>
    <lineage>
        <taxon>Eukaryota</taxon>
        <taxon>Viridiplantae</taxon>
        <taxon>Streptophyta</taxon>
        <taxon>Embryophyta</taxon>
        <taxon>Tracheophyta</taxon>
        <taxon>Spermatophyta</taxon>
        <taxon>Magnoliopsida</taxon>
        <taxon>eudicotyledons</taxon>
        <taxon>Gunneridae</taxon>
        <taxon>Pentapetalae</taxon>
        <taxon>rosids</taxon>
        <taxon>fabids</taxon>
        <taxon>Malpighiales</taxon>
        <taxon>Salicaceae</taxon>
        <taxon>Saliceae</taxon>
        <taxon>Salix</taxon>
    </lineage>
</organism>
<dbReference type="PROSITE" id="PS50089">
    <property type="entry name" value="ZF_RING_2"/>
    <property type="match status" value="2"/>
</dbReference>
<gene>
    <name evidence="4" type="ORF">OIU74_018905</name>
</gene>
<keyword evidence="1" id="KW-0863">Zinc-finger</keyword>
<name>A0A9Q1AIU3_9ROSI</name>
<reference evidence="4" key="2">
    <citation type="journal article" date="2023" name="Int. J. Mol. Sci.">
        <title>De Novo Assembly and Annotation of 11 Diverse Shrub Willow (Salix) Genomes Reveals Novel Gene Organization in Sex-Linked Regions.</title>
        <authorList>
            <person name="Hyden B."/>
            <person name="Feng K."/>
            <person name="Yates T.B."/>
            <person name="Jawdy S."/>
            <person name="Cereghino C."/>
            <person name="Smart L.B."/>
            <person name="Muchero W."/>
        </authorList>
    </citation>
    <scope>NUCLEOTIDE SEQUENCE</scope>
    <source>
        <tissue evidence="4">Shoot tip</tissue>
    </source>
</reference>
<keyword evidence="1" id="KW-0479">Metal-binding</keyword>
<dbReference type="AlphaFoldDB" id="A0A9Q1AIU3"/>
<reference evidence="4" key="1">
    <citation type="submission" date="2022-11" db="EMBL/GenBank/DDBJ databases">
        <authorList>
            <person name="Hyden B.L."/>
            <person name="Feng K."/>
            <person name="Yates T."/>
            <person name="Jawdy S."/>
            <person name="Smart L.B."/>
            <person name="Muchero W."/>
        </authorList>
    </citation>
    <scope>NUCLEOTIDE SEQUENCE</scope>
    <source>
        <tissue evidence="4">Shoot tip</tissue>
    </source>
</reference>
<evidence type="ECO:0000313" key="5">
    <source>
        <dbReference type="Proteomes" id="UP001151752"/>
    </source>
</evidence>
<keyword evidence="2" id="KW-0472">Membrane</keyword>
<keyword evidence="5" id="KW-1185">Reference proteome</keyword>
<dbReference type="Proteomes" id="UP001151752">
    <property type="component" value="Chromosome 10"/>
</dbReference>
<dbReference type="SMART" id="SM00184">
    <property type="entry name" value="RING"/>
    <property type="match status" value="2"/>
</dbReference>
<feature type="domain" description="RING-type" evidence="3">
    <location>
        <begin position="86"/>
        <end position="128"/>
    </location>
</feature>
<feature type="transmembrane region" description="Helical" evidence="2">
    <location>
        <begin position="180"/>
        <end position="197"/>
    </location>
</feature>
<dbReference type="Pfam" id="PF13639">
    <property type="entry name" value="zf-RING_2"/>
    <property type="match status" value="2"/>
</dbReference>
<dbReference type="PANTHER" id="PTHR45676:SF177">
    <property type="entry name" value="RING-TYPE E3 UBIQUITIN TRANSFERASE"/>
    <property type="match status" value="1"/>
</dbReference>
<keyword evidence="2" id="KW-0812">Transmembrane</keyword>
<protein>
    <submittedName>
        <fullName evidence="4">RING-H2 FINGER PROTEIN ATL52-LIKE</fullName>
    </submittedName>
</protein>
<dbReference type="InterPro" id="IPR013083">
    <property type="entry name" value="Znf_RING/FYVE/PHD"/>
</dbReference>